<comment type="caution">
    <text evidence="2">The sequence shown here is derived from an EMBL/GenBank/DDBJ whole genome shotgun (WGS) entry which is preliminary data.</text>
</comment>
<proteinExistence type="predicted"/>
<feature type="chain" id="PRO_5046717879" description="Phage protein D" evidence="1">
    <location>
        <begin position="22"/>
        <end position="360"/>
    </location>
</feature>
<feature type="signal peptide" evidence="1">
    <location>
        <begin position="1"/>
        <end position="21"/>
    </location>
</feature>
<gene>
    <name evidence="2" type="ORF">FHR24_001503</name>
</gene>
<evidence type="ECO:0000313" key="2">
    <source>
        <dbReference type="EMBL" id="NIJ45064.1"/>
    </source>
</evidence>
<accession>A0ABX0U896</accession>
<evidence type="ECO:0008006" key="4">
    <source>
        <dbReference type="Google" id="ProtNLM"/>
    </source>
</evidence>
<protein>
    <recommendedName>
        <fullName evidence="4">Phage protein D</fullName>
    </recommendedName>
</protein>
<dbReference type="Proteomes" id="UP000745859">
    <property type="component" value="Unassembled WGS sequence"/>
</dbReference>
<evidence type="ECO:0000313" key="3">
    <source>
        <dbReference type="Proteomes" id="UP000745859"/>
    </source>
</evidence>
<dbReference type="EMBL" id="JAASQL010000001">
    <property type="protein sequence ID" value="NIJ45064.1"/>
    <property type="molecule type" value="Genomic_DNA"/>
</dbReference>
<dbReference type="SUPFAM" id="SSF69279">
    <property type="entry name" value="Phage tail proteins"/>
    <property type="match status" value="1"/>
</dbReference>
<keyword evidence="1" id="KW-0732">Signal</keyword>
<name>A0ABX0U896_9FLAO</name>
<organism evidence="2 3">
    <name type="scientific">Wenyingzhuangia heitensis</name>
    <dbReference type="NCBI Taxonomy" id="1487859"/>
    <lineage>
        <taxon>Bacteria</taxon>
        <taxon>Pseudomonadati</taxon>
        <taxon>Bacteroidota</taxon>
        <taxon>Flavobacteriia</taxon>
        <taxon>Flavobacteriales</taxon>
        <taxon>Flavobacteriaceae</taxon>
        <taxon>Wenyingzhuangia</taxon>
    </lineage>
</organism>
<reference evidence="2 3" key="1">
    <citation type="submission" date="2020-03" db="EMBL/GenBank/DDBJ databases">
        <title>Genomic Encyclopedia of Type Strains, Phase IV (KMG-IV): sequencing the most valuable type-strain genomes for metagenomic binning, comparative biology and taxonomic classification.</title>
        <authorList>
            <person name="Goeker M."/>
        </authorList>
    </citation>
    <scope>NUCLEOTIDE SEQUENCE [LARGE SCALE GENOMIC DNA]</scope>
    <source>
        <strain evidence="2 3">DSM 101599</strain>
    </source>
</reference>
<evidence type="ECO:0000256" key="1">
    <source>
        <dbReference type="SAM" id="SignalP"/>
    </source>
</evidence>
<keyword evidence="3" id="KW-1185">Reference proteome</keyword>
<dbReference type="RefSeq" id="WP_243846513.1">
    <property type="nucleotide sequence ID" value="NZ_JAASQL010000001.1"/>
</dbReference>
<sequence length="360" mass="40336">MRAIILGLFMFIGMVSMTGNSANLPQTKAKVENIKSNVMYAINWYVEFETEGKRTQLAILDELEIIASVDNLTDVATISLPEAVMNTALNFEGKIKRGSKVLIKLGYDSDLKTEFVGYVQEIVNKDSSLQIKCEDALFLFRKGIKSVELKSTSLKEVGKYIVDQIDEGYTVDCDYGITYEKFTIHNATGYDVLKKLQEETKANIYFDTNNKVLHIHPPYVTKTGEVFYSMQKNIENSSLEFKNKVDDKTEIIIESTGKDGKVKKLTAGTTGGNKINIKVGPMSEESMKKIAESALKKEAQSRFEGTFDTWLIPYVSPGYSARIKDEDYLNKLGWYYVVSVTTKISSQGAVRTITPGIKLS</sequence>